<organism evidence="1 2">
    <name type="scientific">Natronoglomus mannanivorans</name>
    <dbReference type="NCBI Taxonomy" id="2979990"/>
    <lineage>
        <taxon>Archaea</taxon>
        <taxon>Methanobacteriati</taxon>
        <taxon>Methanobacteriota</taxon>
        <taxon>Stenosarchaea group</taxon>
        <taxon>Halobacteria</taxon>
        <taxon>Halobacteriales</taxon>
        <taxon>Natrialbaceae</taxon>
        <taxon>Natronoglomus</taxon>
    </lineage>
</organism>
<keyword evidence="2" id="KW-1185">Reference proteome</keyword>
<dbReference type="RefSeq" id="WP_338007724.1">
    <property type="nucleotide sequence ID" value="NZ_JAOPKB010000004.1"/>
</dbReference>
<dbReference type="EMBL" id="JAOPKB010000004">
    <property type="protein sequence ID" value="MCU4973036.1"/>
    <property type="molecule type" value="Genomic_DNA"/>
</dbReference>
<dbReference type="Proteomes" id="UP001320972">
    <property type="component" value="Unassembled WGS sequence"/>
</dbReference>
<accession>A0ABT2QDQ3</accession>
<gene>
    <name evidence="1" type="ORF">OB955_09805</name>
</gene>
<reference evidence="1 2" key="1">
    <citation type="submission" date="2022-09" db="EMBL/GenBank/DDBJ databases">
        <title>Enrichment on poylsaccharides allowed isolation of novel metabolic and taxonomic groups of Haloarchaea.</title>
        <authorList>
            <person name="Sorokin D.Y."/>
            <person name="Elcheninov A.G."/>
            <person name="Khizhniak T.V."/>
            <person name="Kolganova T.V."/>
            <person name="Kublanov I.V."/>
        </authorList>
    </citation>
    <scope>NUCLEOTIDE SEQUENCE [LARGE SCALE GENOMIC DNA]</scope>
    <source>
        <strain evidence="1 2">AArc-m2/3/4</strain>
    </source>
</reference>
<evidence type="ECO:0000313" key="1">
    <source>
        <dbReference type="EMBL" id="MCU4973036.1"/>
    </source>
</evidence>
<comment type="caution">
    <text evidence="1">The sequence shown here is derived from an EMBL/GenBank/DDBJ whole genome shotgun (WGS) entry which is preliminary data.</text>
</comment>
<evidence type="ECO:0000313" key="2">
    <source>
        <dbReference type="Proteomes" id="UP001320972"/>
    </source>
</evidence>
<proteinExistence type="predicted"/>
<evidence type="ECO:0008006" key="3">
    <source>
        <dbReference type="Google" id="ProtNLM"/>
    </source>
</evidence>
<sequence length="131" mass="14195">MEQSTRDHSIYVENQTDQSRCTSVIVEADEPIVDDSYLVNGGEGLEFADVLTGDRATIRIETDGYDHQIPWTSGDCPHEGSDYRSVAVQITDSGIESAVDQCDAIVAGPYDDLTDAPDAKLCDSSSTTTEE</sequence>
<name>A0ABT2QDQ3_9EURY</name>
<protein>
    <recommendedName>
        <fullName evidence="3">Carboxypeptidase regulatory-like domain-containing protein</fullName>
    </recommendedName>
</protein>